<dbReference type="InterPro" id="IPR005788">
    <property type="entry name" value="PDI_thioredoxin-like_dom"/>
</dbReference>
<feature type="disulfide bond" description="Redox-active" evidence="11">
    <location>
        <begin position="158"/>
        <end position="161"/>
    </location>
</feature>
<dbReference type="InterPro" id="IPR013766">
    <property type="entry name" value="Thioredoxin_domain"/>
</dbReference>
<proteinExistence type="inferred from homology"/>
<evidence type="ECO:0000256" key="6">
    <source>
        <dbReference type="ARBA" id="ARBA00022737"/>
    </source>
</evidence>
<dbReference type="GO" id="GO:0005788">
    <property type="term" value="C:endoplasmic reticulum lumen"/>
    <property type="evidence" value="ECO:0007669"/>
    <property type="project" value="UniProtKB-SubCell"/>
</dbReference>
<dbReference type="FunFam" id="3.40.30.10:FF:000107">
    <property type="entry name" value="Protein disulfide-isomerase 5-2"/>
    <property type="match status" value="1"/>
</dbReference>
<protein>
    <recommendedName>
        <fullName evidence="4 13">Protein disulfide-isomerase</fullName>
        <ecNumber evidence="4 13">5.3.4.1</ecNumber>
    </recommendedName>
</protein>
<comment type="similarity">
    <text evidence="3 12">Belongs to the protein disulfide isomerase family.</text>
</comment>
<dbReference type="FunFam" id="3.40.30.10:FF:000076">
    <property type="entry name" value="Protein disulfide-isomerase A4"/>
    <property type="match status" value="1"/>
</dbReference>
<dbReference type="Gene3D" id="3.40.30.10">
    <property type="entry name" value="Glutaredoxin"/>
    <property type="match status" value="5"/>
</dbReference>
<dbReference type="GO" id="GO:0009986">
    <property type="term" value="C:cell surface"/>
    <property type="evidence" value="ECO:0007669"/>
    <property type="project" value="TreeGrafter"/>
</dbReference>
<evidence type="ECO:0000256" key="5">
    <source>
        <dbReference type="ARBA" id="ARBA00022729"/>
    </source>
</evidence>
<dbReference type="GO" id="GO:0006457">
    <property type="term" value="P:protein folding"/>
    <property type="evidence" value="ECO:0007669"/>
    <property type="project" value="TreeGrafter"/>
</dbReference>
<comment type="subcellular location">
    <subcellularLocation>
        <location evidence="2">Endoplasmic reticulum lumen</location>
    </subcellularLocation>
</comment>
<evidence type="ECO:0000256" key="2">
    <source>
        <dbReference type="ARBA" id="ARBA00004319"/>
    </source>
</evidence>
<dbReference type="Pfam" id="PF00085">
    <property type="entry name" value="Thioredoxin"/>
    <property type="match status" value="3"/>
</dbReference>
<accession>V4B1I8</accession>
<dbReference type="InterPro" id="IPR036249">
    <property type="entry name" value="Thioredoxin-like_sf"/>
</dbReference>
<dbReference type="CDD" id="cd02995">
    <property type="entry name" value="PDI_a_PDI_a'_C"/>
    <property type="match status" value="1"/>
</dbReference>
<dbReference type="OrthoDB" id="427280at2759"/>
<keyword evidence="10 11" id="KW-0676">Redox-active center</keyword>
<evidence type="ECO:0000256" key="11">
    <source>
        <dbReference type="PIRSR" id="PIRSR605792-51"/>
    </source>
</evidence>
<evidence type="ECO:0000256" key="13">
    <source>
        <dbReference type="RuleBase" id="RU361130"/>
    </source>
</evidence>
<dbReference type="RefSeq" id="XP_009048109.1">
    <property type="nucleotide sequence ID" value="XM_009049861.1"/>
</dbReference>
<dbReference type="FunFam" id="3.40.30.10:FF:000084">
    <property type="entry name" value="Protein disulfide-isomerase A4"/>
    <property type="match status" value="1"/>
</dbReference>
<evidence type="ECO:0000256" key="7">
    <source>
        <dbReference type="ARBA" id="ARBA00022824"/>
    </source>
</evidence>
<evidence type="ECO:0000256" key="10">
    <source>
        <dbReference type="ARBA" id="ARBA00023284"/>
    </source>
</evidence>
<dbReference type="GO" id="GO:0034976">
    <property type="term" value="P:response to endoplasmic reticulum stress"/>
    <property type="evidence" value="ECO:0007669"/>
    <property type="project" value="TreeGrafter"/>
</dbReference>
<keyword evidence="7" id="KW-0256">Endoplasmic reticulum</keyword>
<dbReference type="PANTHER" id="PTHR18929:SF210">
    <property type="entry name" value="PROTEIN DISULFIDE-ISOMERASE A4"/>
    <property type="match status" value="1"/>
</dbReference>
<evidence type="ECO:0000256" key="8">
    <source>
        <dbReference type="ARBA" id="ARBA00023157"/>
    </source>
</evidence>
<keyword evidence="8 11" id="KW-1015">Disulfide bond</keyword>
<dbReference type="NCBIfam" id="TIGR01130">
    <property type="entry name" value="ER_PDI_fam"/>
    <property type="match status" value="1"/>
</dbReference>
<feature type="domain" description="Thioredoxin" evidence="14">
    <location>
        <begin position="467"/>
        <end position="586"/>
    </location>
</feature>
<dbReference type="GO" id="GO:0003756">
    <property type="term" value="F:protein disulfide isomerase activity"/>
    <property type="evidence" value="ECO:0007669"/>
    <property type="project" value="UniProtKB-EC"/>
</dbReference>
<gene>
    <name evidence="15" type="ORF">LOTGIDRAFT_139785</name>
</gene>
<dbReference type="NCBIfam" id="TIGR01126">
    <property type="entry name" value="pdi_dom"/>
    <property type="match status" value="3"/>
</dbReference>
<evidence type="ECO:0000256" key="3">
    <source>
        <dbReference type="ARBA" id="ARBA00006347"/>
    </source>
</evidence>
<comment type="catalytic activity">
    <reaction evidence="1 13">
        <text>Catalyzes the rearrangement of -S-S- bonds in proteins.</text>
        <dbReference type="EC" id="5.3.4.1"/>
    </reaction>
</comment>
<dbReference type="EC" id="5.3.4.1" evidence="4 13"/>
<dbReference type="STRING" id="225164.V4B1I8"/>
<dbReference type="CDD" id="cd02961">
    <property type="entry name" value="PDI_a_family"/>
    <property type="match status" value="2"/>
</dbReference>
<keyword evidence="5" id="KW-0732">Signal</keyword>
<feature type="disulfide bond" description="Redox-active" evidence="11">
    <location>
        <begin position="506"/>
        <end position="509"/>
    </location>
</feature>
<evidence type="ECO:0000256" key="4">
    <source>
        <dbReference type="ARBA" id="ARBA00012723"/>
    </source>
</evidence>
<dbReference type="InterPro" id="IPR017937">
    <property type="entry name" value="Thioredoxin_CS"/>
</dbReference>
<dbReference type="HOGENOM" id="CLU_025879_6_2_1"/>
<evidence type="ECO:0000256" key="12">
    <source>
        <dbReference type="RuleBase" id="RU004208"/>
    </source>
</evidence>
<organism evidence="15 16">
    <name type="scientific">Lottia gigantea</name>
    <name type="common">Giant owl limpet</name>
    <dbReference type="NCBI Taxonomy" id="225164"/>
    <lineage>
        <taxon>Eukaryota</taxon>
        <taxon>Metazoa</taxon>
        <taxon>Spiralia</taxon>
        <taxon>Lophotrochozoa</taxon>
        <taxon>Mollusca</taxon>
        <taxon>Gastropoda</taxon>
        <taxon>Patellogastropoda</taxon>
        <taxon>Lottioidea</taxon>
        <taxon>Lottiidae</taxon>
        <taxon>Lottia</taxon>
    </lineage>
</organism>
<dbReference type="PROSITE" id="PS51352">
    <property type="entry name" value="THIOREDOXIN_2"/>
    <property type="match status" value="3"/>
</dbReference>
<dbReference type="AlphaFoldDB" id="V4B1I8"/>
<feature type="domain" description="Thioredoxin" evidence="14">
    <location>
        <begin position="120"/>
        <end position="236"/>
    </location>
</feature>
<dbReference type="PRINTS" id="PR00421">
    <property type="entry name" value="THIOREDOXIN"/>
</dbReference>
<dbReference type="PANTHER" id="PTHR18929">
    <property type="entry name" value="PROTEIN DISULFIDE ISOMERASE"/>
    <property type="match status" value="1"/>
</dbReference>
<evidence type="ECO:0000256" key="1">
    <source>
        <dbReference type="ARBA" id="ARBA00001182"/>
    </source>
</evidence>
<sequence>MLLVEDGDSPTEEDDVLLLNQENFDEVINSRDTVLVEFYAPWCGHCKSLAPEYALAAKELKQLAPPIILAKVDATIEETLATRFSVTGYPTLKFFKNGNPHDYDGPRQKNGIVSYMKERGNPSWKPPPEAVITLNTDNFADTINNEELMLVEFYAPWCGHCKQLAPVYEKAAQELKKATPAIPLAKVDATQNTELAKEYGVTGYPTLKIFRKGRPKDYGGSRDQRGIVNYMLSQAGEAARLLPTLSALKRFKQLQFITVIGFFDSEEDPNLRIYMDAANDMRDDFTFGYVLDDSIRNDYKVNVGSVIVLNPERFFTKFEPKWHVLNKADLSVSDITEFVKNHQIPLVGEYSTSTQKFYGDFKPLCLVFYTVDWSHDHREATQLWRNKIASIAKDYKSVTFAVADEESHDHLLKEFNLEDSPEDINIGIIGKDNKRYRMEPMEDFESDEVREFLDSFIAGKLTYEVKSQPVPKKQSGPLKVVVGKTFKDIVLDKSKDVLIEFYAPWCGHCKKLEPVFNKLAKQVKDQKNLIVAKLDATANDVPDEFKVQGFPTIYFATAKDKKNPIKFDGGQREIADFEKFMREHATVSFGKSSKEEL</sequence>
<evidence type="ECO:0000259" key="14">
    <source>
        <dbReference type="PROSITE" id="PS51352"/>
    </source>
</evidence>
<keyword evidence="6" id="KW-0677">Repeat</keyword>
<keyword evidence="9 13" id="KW-0413">Isomerase</keyword>
<reference evidence="15 16" key="1">
    <citation type="journal article" date="2013" name="Nature">
        <title>Insights into bilaterian evolution from three spiralian genomes.</title>
        <authorList>
            <person name="Simakov O."/>
            <person name="Marletaz F."/>
            <person name="Cho S.J."/>
            <person name="Edsinger-Gonzales E."/>
            <person name="Havlak P."/>
            <person name="Hellsten U."/>
            <person name="Kuo D.H."/>
            <person name="Larsson T."/>
            <person name="Lv J."/>
            <person name="Arendt D."/>
            <person name="Savage R."/>
            <person name="Osoegawa K."/>
            <person name="de Jong P."/>
            <person name="Grimwood J."/>
            <person name="Chapman J.A."/>
            <person name="Shapiro H."/>
            <person name="Aerts A."/>
            <person name="Otillar R.P."/>
            <person name="Terry A.Y."/>
            <person name="Boore J.L."/>
            <person name="Grigoriev I.V."/>
            <person name="Lindberg D.R."/>
            <person name="Seaver E.C."/>
            <person name="Weisblat D.A."/>
            <person name="Putnam N.H."/>
            <person name="Rokhsar D.S."/>
        </authorList>
    </citation>
    <scope>NUCLEOTIDE SEQUENCE [LARGE SCALE GENOMIC DNA]</scope>
</reference>
<dbReference type="Pfam" id="PF13848">
    <property type="entry name" value="Thioredoxin_6"/>
    <property type="match status" value="1"/>
</dbReference>
<dbReference type="SUPFAM" id="SSF52833">
    <property type="entry name" value="Thioredoxin-like"/>
    <property type="match status" value="5"/>
</dbReference>
<dbReference type="OMA" id="HEAANQY"/>
<dbReference type="Proteomes" id="UP000030746">
    <property type="component" value="Unassembled WGS sequence"/>
</dbReference>
<evidence type="ECO:0000313" key="15">
    <source>
        <dbReference type="EMBL" id="ESP01166.1"/>
    </source>
</evidence>
<dbReference type="EMBL" id="KB200522">
    <property type="protein sequence ID" value="ESP01166.1"/>
    <property type="molecule type" value="Genomic_DNA"/>
</dbReference>
<dbReference type="CTD" id="20234230"/>
<dbReference type="FunFam" id="3.40.30.10:FF:000017">
    <property type="entry name" value="Protein disulfide-isomerase A4"/>
    <property type="match status" value="1"/>
</dbReference>
<dbReference type="PROSITE" id="PS00194">
    <property type="entry name" value="THIOREDOXIN_1"/>
    <property type="match status" value="3"/>
</dbReference>
<dbReference type="GeneID" id="20234230"/>
<dbReference type="KEGG" id="lgi:LOTGIDRAFT_139785"/>
<keyword evidence="16" id="KW-1185">Reference proteome</keyword>
<feature type="domain" description="Thioredoxin" evidence="14">
    <location>
        <begin position="1"/>
        <end position="118"/>
    </location>
</feature>
<dbReference type="InterPro" id="IPR005792">
    <property type="entry name" value="Prot_disulphide_isomerase"/>
</dbReference>
<evidence type="ECO:0000313" key="16">
    <source>
        <dbReference type="Proteomes" id="UP000030746"/>
    </source>
</evidence>
<evidence type="ECO:0000256" key="9">
    <source>
        <dbReference type="ARBA" id="ARBA00023235"/>
    </source>
</evidence>
<name>V4B1I8_LOTGI</name>